<feature type="region of interest" description="Disordered" evidence="1">
    <location>
        <begin position="1"/>
        <end position="27"/>
    </location>
</feature>
<proteinExistence type="predicted"/>
<organism evidence="2 3">
    <name type="scientific">Artemia franciscana</name>
    <name type="common">Brine shrimp</name>
    <name type="synonym">Artemia sanfranciscana</name>
    <dbReference type="NCBI Taxonomy" id="6661"/>
    <lineage>
        <taxon>Eukaryota</taxon>
        <taxon>Metazoa</taxon>
        <taxon>Ecdysozoa</taxon>
        <taxon>Arthropoda</taxon>
        <taxon>Crustacea</taxon>
        <taxon>Branchiopoda</taxon>
        <taxon>Anostraca</taxon>
        <taxon>Artemiidae</taxon>
        <taxon>Artemia</taxon>
    </lineage>
</organism>
<dbReference type="EMBL" id="JAVRJZ010000004">
    <property type="protein sequence ID" value="KAK2723861.1"/>
    <property type="molecule type" value="Genomic_DNA"/>
</dbReference>
<feature type="compositionally biased region" description="Polar residues" evidence="1">
    <location>
        <begin position="15"/>
        <end position="26"/>
    </location>
</feature>
<name>A0AA88IC50_ARTSF</name>
<evidence type="ECO:0000313" key="3">
    <source>
        <dbReference type="Proteomes" id="UP001187531"/>
    </source>
</evidence>
<evidence type="ECO:0000256" key="1">
    <source>
        <dbReference type="SAM" id="MobiDB-lite"/>
    </source>
</evidence>
<accession>A0AA88IC50</accession>
<feature type="compositionally biased region" description="Basic and acidic residues" evidence="1">
    <location>
        <begin position="1"/>
        <end position="14"/>
    </location>
</feature>
<evidence type="ECO:0000313" key="2">
    <source>
        <dbReference type="EMBL" id="KAK2723861.1"/>
    </source>
</evidence>
<gene>
    <name evidence="2" type="ORF">QYM36_002271</name>
</gene>
<feature type="region of interest" description="Disordered" evidence="1">
    <location>
        <begin position="93"/>
        <end position="116"/>
    </location>
</feature>
<reference evidence="2" key="1">
    <citation type="submission" date="2023-07" db="EMBL/GenBank/DDBJ databases">
        <title>Chromosome-level genome assembly of Artemia franciscana.</title>
        <authorList>
            <person name="Jo E."/>
        </authorList>
    </citation>
    <scope>NUCLEOTIDE SEQUENCE</scope>
    <source>
        <tissue evidence="2">Whole body</tissue>
    </source>
</reference>
<dbReference type="Proteomes" id="UP001187531">
    <property type="component" value="Unassembled WGS sequence"/>
</dbReference>
<sequence>MPQRNSRDLQRHGDSGTSHQFQSIRNLTDIKKSVQTAKSLMYKTSENGDNPYLGLLEYRNIPVDGLAAPAQLLMNRQLQSILPHTTNHLQREVVPEKEFLNSHAERQQQQKSHYDR</sequence>
<keyword evidence="3" id="KW-1185">Reference proteome</keyword>
<dbReference type="AlphaFoldDB" id="A0AA88IC50"/>
<comment type="caution">
    <text evidence="2">The sequence shown here is derived from an EMBL/GenBank/DDBJ whole genome shotgun (WGS) entry which is preliminary data.</text>
</comment>
<protein>
    <submittedName>
        <fullName evidence="2">Uncharacterized protein</fullName>
    </submittedName>
</protein>